<proteinExistence type="evidence at transcript level"/>
<sequence length="39" mass="4075">MSLKVLSAVLMIFAAGIATVLAKANPDPEAENPPQQKPL</sequence>
<reference evidence="2" key="1">
    <citation type="submission" date="2020-12" db="EMBL/GenBank/DDBJ databases">
        <authorList>
            <person name="Robinson S.D."/>
        </authorList>
    </citation>
    <scope>NUCLEOTIDE SEQUENCE</scope>
    <source>
        <tissue evidence="2">Venom apparatus</tissue>
    </source>
</reference>
<evidence type="ECO:0000313" key="2">
    <source>
        <dbReference type="EMBL" id="UOY17227.1"/>
    </source>
</evidence>
<feature type="signal peptide" evidence="1">
    <location>
        <begin position="1"/>
        <end position="22"/>
    </location>
</feature>
<organism evidence="2">
    <name type="scientific">Dasymutilla sicheliana</name>
    <name type="common">Harlequin velvet ant</name>
    <dbReference type="NCBI Taxonomy" id="1175388"/>
    <lineage>
        <taxon>Eukaryota</taxon>
        <taxon>Metazoa</taxon>
        <taxon>Ecdysozoa</taxon>
        <taxon>Arthropoda</taxon>
        <taxon>Hexapoda</taxon>
        <taxon>Insecta</taxon>
        <taxon>Pterygota</taxon>
        <taxon>Neoptera</taxon>
        <taxon>Endopterygota</taxon>
        <taxon>Hymenoptera</taxon>
        <taxon>Apocrita</taxon>
        <taxon>Aculeata</taxon>
        <taxon>Pompiloidea</taxon>
        <taxon>Mutillidae</taxon>
        <taxon>Sphaeropthalminae</taxon>
        <taxon>Dasymutilla</taxon>
    </lineage>
</organism>
<dbReference type="AlphaFoldDB" id="A0A8T9VT32"/>
<protein>
    <submittedName>
        <fullName evidence="2">Venom peptide</fullName>
    </submittedName>
</protein>
<dbReference type="EMBL" id="MW323283">
    <property type="protein sequence ID" value="UOY17227.1"/>
    <property type="molecule type" value="mRNA"/>
</dbReference>
<keyword evidence="1" id="KW-0732">Signal</keyword>
<evidence type="ECO:0000256" key="1">
    <source>
        <dbReference type="SAM" id="SignalP"/>
    </source>
</evidence>
<name>A0A8T9VT32_DASSI</name>
<feature type="chain" id="PRO_5035917743" evidence="1">
    <location>
        <begin position="23"/>
        <end position="39"/>
    </location>
</feature>
<accession>A0A8T9VT32</accession>